<evidence type="ECO:0000256" key="1">
    <source>
        <dbReference type="ARBA" id="ARBA00004141"/>
    </source>
</evidence>
<dbReference type="RefSeq" id="WP_094452673.1">
    <property type="nucleotide sequence ID" value="NZ_NMVJ01000001.1"/>
</dbReference>
<comment type="subcellular location">
    <subcellularLocation>
        <location evidence="1">Membrane</location>
        <topology evidence="1">Multi-pass membrane protein</topology>
    </subcellularLocation>
</comment>
<dbReference type="InterPro" id="IPR052165">
    <property type="entry name" value="Membrane_assoc_protease"/>
</dbReference>
<dbReference type="SUPFAM" id="SSF141322">
    <property type="entry name" value="NfeD domain-like"/>
    <property type="match status" value="1"/>
</dbReference>
<keyword evidence="8" id="KW-1185">Reference proteome</keyword>
<dbReference type="PANTHER" id="PTHR33507:SF3">
    <property type="entry name" value="INNER MEMBRANE PROTEIN YBBJ"/>
    <property type="match status" value="1"/>
</dbReference>
<dbReference type="GO" id="GO:0005886">
    <property type="term" value="C:plasma membrane"/>
    <property type="evidence" value="ECO:0007669"/>
    <property type="project" value="TreeGrafter"/>
</dbReference>
<feature type="domain" description="NfeD-like C-terminal" evidence="6">
    <location>
        <begin position="90"/>
        <end position="148"/>
    </location>
</feature>
<evidence type="ECO:0000256" key="3">
    <source>
        <dbReference type="ARBA" id="ARBA00022989"/>
    </source>
</evidence>
<organism evidence="7 8">
    <name type="scientific">Parenemella sanctibonifatiensis</name>
    <dbReference type="NCBI Taxonomy" id="2016505"/>
    <lineage>
        <taxon>Bacteria</taxon>
        <taxon>Bacillati</taxon>
        <taxon>Actinomycetota</taxon>
        <taxon>Actinomycetes</taxon>
        <taxon>Propionibacteriales</taxon>
        <taxon>Propionibacteriaceae</taxon>
        <taxon>Parenemella</taxon>
    </lineage>
</organism>
<dbReference type="EMBL" id="NMVJ01000001">
    <property type="protein sequence ID" value="OYN92626.1"/>
    <property type="molecule type" value="Genomic_DNA"/>
</dbReference>
<evidence type="ECO:0000313" key="7">
    <source>
        <dbReference type="EMBL" id="OYN92626.1"/>
    </source>
</evidence>
<protein>
    <submittedName>
        <fullName evidence="7">Nodulation efficiency protein D</fullName>
    </submittedName>
</protein>
<dbReference type="InterPro" id="IPR012340">
    <property type="entry name" value="NA-bd_OB-fold"/>
</dbReference>
<dbReference type="OrthoDB" id="9792945at2"/>
<reference evidence="7 8" key="1">
    <citation type="submission" date="2017-07" db="EMBL/GenBank/DDBJ databases">
        <title>Draft whole genome sequences of clinical Proprionibacteriaceae strains.</title>
        <authorList>
            <person name="Bernier A.-M."/>
            <person name="Bernard K."/>
            <person name="Domingo M.-C."/>
        </authorList>
    </citation>
    <scope>NUCLEOTIDE SEQUENCE [LARGE SCALE GENOMIC DNA]</scope>
    <source>
        <strain evidence="7 8">NML 150081</strain>
    </source>
</reference>
<gene>
    <name evidence="7" type="ORF">CGZ91_03900</name>
</gene>
<dbReference type="InterPro" id="IPR002810">
    <property type="entry name" value="NfeD-like_C"/>
</dbReference>
<comment type="caution">
    <text evidence="7">The sequence shown here is derived from an EMBL/GenBank/DDBJ whole genome shotgun (WGS) entry which is preliminary data.</text>
</comment>
<keyword evidence="4 5" id="KW-0472">Membrane</keyword>
<evidence type="ECO:0000259" key="6">
    <source>
        <dbReference type="Pfam" id="PF01957"/>
    </source>
</evidence>
<dbReference type="PANTHER" id="PTHR33507">
    <property type="entry name" value="INNER MEMBRANE PROTEIN YBBJ"/>
    <property type="match status" value="1"/>
</dbReference>
<dbReference type="AlphaFoldDB" id="A0A255EM91"/>
<dbReference type="Proteomes" id="UP000216300">
    <property type="component" value="Unassembled WGS sequence"/>
</dbReference>
<keyword evidence="3 5" id="KW-1133">Transmembrane helix</keyword>
<evidence type="ECO:0000256" key="2">
    <source>
        <dbReference type="ARBA" id="ARBA00022692"/>
    </source>
</evidence>
<dbReference type="Gene3D" id="2.40.50.140">
    <property type="entry name" value="Nucleic acid-binding proteins"/>
    <property type="match status" value="1"/>
</dbReference>
<evidence type="ECO:0000256" key="5">
    <source>
        <dbReference type="SAM" id="Phobius"/>
    </source>
</evidence>
<evidence type="ECO:0000313" key="8">
    <source>
        <dbReference type="Proteomes" id="UP000216300"/>
    </source>
</evidence>
<dbReference type="Pfam" id="PF01957">
    <property type="entry name" value="NfeD"/>
    <property type="match status" value="1"/>
</dbReference>
<proteinExistence type="predicted"/>
<keyword evidence="2 5" id="KW-0812">Transmembrane</keyword>
<feature type="transmembrane region" description="Helical" evidence="5">
    <location>
        <begin position="51"/>
        <end position="71"/>
    </location>
</feature>
<sequence>MFDWIRDNPWAVWLAGALGLSALELLSGDFVLLMLAGGALGGTLAAVLLPGVVWAQVIIALATATLLLLLVRPALKRRMALSKGYRTLHDQLLGAEGRTTSAVGEVDGTVKIEGQDWTARPYVPGTTIEAGQPVEVLGVEGVVALVHPLHQPLDPVRD</sequence>
<evidence type="ECO:0000256" key="4">
    <source>
        <dbReference type="ARBA" id="ARBA00023136"/>
    </source>
</evidence>
<accession>A0A255EM91</accession>
<name>A0A255EM91_9ACTN</name>